<evidence type="ECO:0000256" key="1">
    <source>
        <dbReference type="SAM" id="Phobius"/>
    </source>
</evidence>
<proteinExistence type="predicted"/>
<dbReference type="Pfam" id="PF18895">
    <property type="entry name" value="T4SS_pilin"/>
    <property type="match status" value="1"/>
</dbReference>
<dbReference type="Proteomes" id="UP000034932">
    <property type="component" value="Unassembled WGS sequence"/>
</dbReference>
<keyword evidence="1" id="KW-0812">Transmembrane</keyword>
<keyword evidence="1" id="KW-1133">Transmembrane helix</keyword>
<name>A0A0G0PXX1_9BACT</name>
<keyword evidence="1" id="KW-0472">Membrane</keyword>
<comment type="caution">
    <text evidence="2">The sequence shown here is derived from an EMBL/GenBank/DDBJ whole genome shotgun (WGS) entry which is preliminary data.</text>
</comment>
<reference evidence="2 3" key="1">
    <citation type="journal article" date="2015" name="Nature">
        <title>rRNA introns, odd ribosomes, and small enigmatic genomes across a large radiation of phyla.</title>
        <authorList>
            <person name="Brown C.T."/>
            <person name="Hug L.A."/>
            <person name="Thomas B.C."/>
            <person name="Sharon I."/>
            <person name="Castelle C.J."/>
            <person name="Singh A."/>
            <person name="Wilkins M.J."/>
            <person name="Williams K.H."/>
            <person name="Banfield J.F."/>
        </authorList>
    </citation>
    <scope>NUCLEOTIDE SEQUENCE [LARGE SCALE GENOMIC DNA]</scope>
</reference>
<dbReference type="EMBL" id="LBVW01000003">
    <property type="protein sequence ID" value="KKQ94236.1"/>
    <property type="molecule type" value="Genomic_DNA"/>
</dbReference>
<dbReference type="InterPro" id="IPR043993">
    <property type="entry name" value="T4SS_pilin"/>
</dbReference>
<dbReference type="STRING" id="1618573.UT19_C0003G0041"/>
<sequence>MDYIMQPLDLLPRGQFTPLNEISILGLIAAFVHIVLIVASVLFVFNLLFGGIKLIISGGNREKSEESRRQIVNAFIGVFIVFITWALLGFLSQFFGIDLLSFEIPTL</sequence>
<accession>A0A0G0PXX1</accession>
<evidence type="ECO:0000313" key="3">
    <source>
        <dbReference type="Proteomes" id="UP000034932"/>
    </source>
</evidence>
<dbReference type="AlphaFoldDB" id="A0A0G0PXX1"/>
<gene>
    <name evidence="2" type="ORF">UT19_C0003G0041</name>
</gene>
<feature type="transmembrane region" description="Helical" evidence="1">
    <location>
        <begin position="22"/>
        <end position="50"/>
    </location>
</feature>
<evidence type="ECO:0000313" key="2">
    <source>
        <dbReference type="EMBL" id="KKQ94236.1"/>
    </source>
</evidence>
<feature type="transmembrane region" description="Helical" evidence="1">
    <location>
        <begin position="71"/>
        <end position="97"/>
    </location>
</feature>
<organism evidence="2 3">
    <name type="scientific">Candidatus Woesebacteria bacterium GW2011_GWB1_39_10b</name>
    <dbReference type="NCBI Taxonomy" id="1618573"/>
    <lineage>
        <taxon>Bacteria</taxon>
        <taxon>Candidatus Woeseibacteriota</taxon>
    </lineage>
</organism>
<protein>
    <submittedName>
        <fullName evidence="2">Uncharacterized protein</fullName>
    </submittedName>
</protein>